<accession>A0A7X9RZ93</accession>
<gene>
    <name evidence="1" type="ORF">HHU12_26235</name>
</gene>
<keyword evidence="2" id="KW-1185">Reference proteome</keyword>
<protein>
    <recommendedName>
        <fullName evidence="3">Lipoprotein</fullName>
    </recommendedName>
</protein>
<dbReference type="Proteomes" id="UP000576082">
    <property type="component" value="Unassembled WGS sequence"/>
</dbReference>
<comment type="caution">
    <text evidence="1">The sequence shown here is derived from an EMBL/GenBank/DDBJ whole genome shotgun (WGS) entry which is preliminary data.</text>
</comment>
<name>A0A7X9RZ93_9BACT</name>
<dbReference type="PROSITE" id="PS51257">
    <property type="entry name" value="PROKAR_LIPOPROTEIN"/>
    <property type="match status" value="1"/>
</dbReference>
<evidence type="ECO:0008006" key="3">
    <source>
        <dbReference type="Google" id="ProtNLM"/>
    </source>
</evidence>
<proteinExistence type="predicted"/>
<dbReference type="AlphaFoldDB" id="A0A7X9RZ93"/>
<reference evidence="1 2" key="1">
    <citation type="submission" date="2020-04" db="EMBL/GenBank/DDBJ databases">
        <title>Flammeovirga sp. SR4, a novel species isolated from seawater.</title>
        <authorList>
            <person name="Wang X."/>
        </authorList>
    </citation>
    <scope>NUCLEOTIDE SEQUENCE [LARGE SCALE GENOMIC DNA]</scope>
    <source>
        <strain evidence="1 2">ATCC 23126</strain>
    </source>
</reference>
<dbReference type="EMBL" id="JABANE010000101">
    <property type="protein sequence ID" value="NME71493.1"/>
    <property type="molecule type" value="Genomic_DNA"/>
</dbReference>
<evidence type="ECO:0000313" key="2">
    <source>
        <dbReference type="Proteomes" id="UP000576082"/>
    </source>
</evidence>
<organism evidence="1 2">
    <name type="scientific">Flammeovirga aprica JL-4</name>
    <dbReference type="NCBI Taxonomy" id="694437"/>
    <lineage>
        <taxon>Bacteria</taxon>
        <taxon>Pseudomonadati</taxon>
        <taxon>Bacteroidota</taxon>
        <taxon>Cytophagia</taxon>
        <taxon>Cytophagales</taxon>
        <taxon>Flammeovirgaceae</taxon>
        <taxon>Flammeovirga</taxon>
    </lineage>
</organism>
<evidence type="ECO:0000313" key="1">
    <source>
        <dbReference type="EMBL" id="NME71493.1"/>
    </source>
</evidence>
<sequence length="337" mass="38772">MSIKSLFYLLLISLLISCDQSQEDEMNKAKIRSLIESTSPIEKETFVFDKSENIEIVTKDSVFININWEDLEIDDANFSGKINVKFTNYPTNIDMFFGGLQTVADTALLESGGSFNLEVFDGTTPVNLKEGKTASIQYPVNGTPKKMDLYLYDEKRNWVKTNISVEQRTIERKDTTTKTIVIARTKDDPLYYTRTDKVYTDVNIQVTDLDYYLANLPTLNYINFDYLLKSQRANITLAPIFDLVSSYDVHILLKEFNSNRNYWITKESIAQETHMTTFSLPLGAKATVLVFSVKGEDFLFEKKDIKIEEGLVLELNPKKMSKEKIQSQLRSLKKHFK</sequence>
<dbReference type="RefSeq" id="WP_169659709.1">
    <property type="nucleotide sequence ID" value="NZ_JABANE010000101.1"/>
</dbReference>